<accession>A0ABV0DB73</accession>
<name>A0ABV0DB73_9PSED</name>
<gene>
    <name evidence="1" type="ORF">ABFE88_05105</name>
</gene>
<organism evidence="1 2">
    <name type="scientific">Pseudomonas sichuanensis</name>
    <dbReference type="NCBI Taxonomy" id="2213015"/>
    <lineage>
        <taxon>Bacteria</taxon>
        <taxon>Pseudomonadati</taxon>
        <taxon>Pseudomonadota</taxon>
        <taxon>Gammaproteobacteria</taxon>
        <taxon>Pseudomonadales</taxon>
        <taxon>Pseudomonadaceae</taxon>
        <taxon>Pseudomonas</taxon>
    </lineage>
</organism>
<dbReference type="RefSeq" id="WP_347149171.1">
    <property type="nucleotide sequence ID" value="NZ_JBDLYL010000004.1"/>
</dbReference>
<proteinExistence type="predicted"/>
<evidence type="ECO:0000313" key="2">
    <source>
        <dbReference type="Proteomes" id="UP001424532"/>
    </source>
</evidence>
<comment type="caution">
    <text evidence="1">The sequence shown here is derived from an EMBL/GenBank/DDBJ whole genome shotgun (WGS) entry which is preliminary data.</text>
</comment>
<sequence length="483" mass="53804">MGNPAGTSPSDELSIYLHIYPSHEWTVSMADIDQRNGYLIALPNPEIGDEHNVIFGWQGHYNESTPGREEFFEATSRPLMVSPLSSNHFGNWNNSFANAKLYVMRDEDIEHISIEYRVDIKEHHDSDTLLAAPAVQGAEGGVLHPGDADMEDLKVSGRHDGLELEDEGILCVRAFDRSNEPGTLLDEIFTWARADSDAVASRQLHFRLSRTWLLEQQGRWLEFRFQLVGNYYALGSQVTTTLVTKERVLPAPELARTENDSIKALALRDGAYLSIPETAALGGAIVMGCVSSPEGVSLYQTPLTCEENDEPSTTRHYWVPQGVLVPYIGRQLCWHYDVYDHDGIHISELLLLKITLPPENSMPAIQCPAASGNDWISLNTVRGDVFFELGRWPFMATGQLISLSASLQYIGAGSQPERRHHDILLDYKVNDSDIENGYVTGSLEQSELLKLNLGSHMTFSATVTYGEDSPPLMFKSVTLQLVP</sequence>
<evidence type="ECO:0000313" key="1">
    <source>
        <dbReference type="EMBL" id="MEN8639030.1"/>
    </source>
</evidence>
<protein>
    <submittedName>
        <fullName evidence="1">Uncharacterized protein</fullName>
    </submittedName>
</protein>
<dbReference type="EMBL" id="JBDLYL010000004">
    <property type="protein sequence ID" value="MEN8639030.1"/>
    <property type="molecule type" value="Genomic_DNA"/>
</dbReference>
<dbReference type="Proteomes" id="UP001424532">
    <property type="component" value="Unassembled WGS sequence"/>
</dbReference>
<reference evidence="1 2" key="1">
    <citation type="submission" date="2024-05" db="EMBL/GenBank/DDBJ databases">
        <title>Sequence of Lycoming College course isolates.</title>
        <authorList>
            <person name="Reigle C.A."/>
            <person name="Newman J.D."/>
        </authorList>
    </citation>
    <scope>NUCLEOTIDE SEQUENCE [LARGE SCALE GENOMIC DNA]</scope>
    <source>
        <strain evidence="1 2">CAR-09</strain>
    </source>
</reference>
<keyword evidence="2" id="KW-1185">Reference proteome</keyword>